<organism evidence="1 2">
    <name type="scientific">Streptococcus dentapri</name>
    <dbReference type="NCBI Taxonomy" id="573564"/>
    <lineage>
        <taxon>Bacteria</taxon>
        <taxon>Bacillati</taxon>
        <taxon>Bacillota</taxon>
        <taxon>Bacilli</taxon>
        <taxon>Lactobacillales</taxon>
        <taxon>Streptococcaceae</taxon>
        <taxon>Streptococcus</taxon>
    </lineage>
</organism>
<name>A0ABV8D3K3_9STRE</name>
<gene>
    <name evidence="1" type="ORF">ACFOSE_09655</name>
</gene>
<keyword evidence="2" id="KW-1185">Reference proteome</keyword>
<comment type="caution">
    <text evidence="1">The sequence shown here is derived from an EMBL/GenBank/DDBJ whole genome shotgun (WGS) entry which is preliminary data.</text>
</comment>
<dbReference type="EMBL" id="JBHSAC010000093">
    <property type="protein sequence ID" value="MFC3933002.1"/>
    <property type="molecule type" value="Genomic_DNA"/>
</dbReference>
<dbReference type="Proteomes" id="UP001595901">
    <property type="component" value="Unassembled WGS sequence"/>
</dbReference>
<sequence length="97" mass="10213">MGQPGKIVQEVEEELLELKKTQERIMIKALVIATKAEVHAKGESLIDKLEMLAAAAASQTTAKVSASIESALQGQAADAAKSKAGSLPSPEFRNPVN</sequence>
<proteinExistence type="predicted"/>
<evidence type="ECO:0000313" key="2">
    <source>
        <dbReference type="Proteomes" id="UP001595901"/>
    </source>
</evidence>
<evidence type="ECO:0000313" key="1">
    <source>
        <dbReference type="EMBL" id="MFC3933002.1"/>
    </source>
</evidence>
<dbReference type="RefSeq" id="WP_380432814.1">
    <property type="nucleotide sequence ID" value="NZ_JBHSAC010000093.1"/>
</dbReference>
<evidence type="ECO:0008006" key="3">
    <source>
        <dbReference type="Google" id="ProtNLM"/>
    </source>
</evidence>
<protein>
    <recommendedName>
        <fullName evidence="3">Phage protein</fullName>
    </recommendedName>
</protein>
<reference evidence="2" key="1">
    <citation type="journal article" date="2019" name="Int. J. Syst. Evol. Microbiol.">
        <title>The Global Catalogue of Microorganisms (GCM) 10K type strain sequencing project: providing services to taxonomists for standard genome sequencing and annotation.</title>
        <authorList>
            <consortium name="The Broad Institute Genomics Platform"/>
            <consortium name="The Broad Institute Genome Sequencing Center for Infectious Disease"/>
            <person name="Wu L."/>
            <person name="Ma J."/>
        </authorList>
    </citation>
    <scope>NUCLEOTIDE SEQUENCE [LARGE SCALE GENOMIC DNA]</scope>
    <source>
        <strain evidence="2">CCUG 58728</strain>
    </source>
</reference>
<accession>A0ABV8D3K3</accession>